<reference evidence="1 2" key="1">
    <citation type="submission" date="2020-10" db="EMBL/GenBank/DDBJ databases">
        <title>Complete genome sequence of Corynebacterium jeddahense DSM 45997, type strain of Corynebacterium jeddahense.</title>
        <authorList>
            <person name="Busche T."/>
            <person name="Kalinowski J."/>
            <person name="Ruckert C."/>
        </authorList>
    </citation>
    <scope>NUCLEOTIDE SEQUENCE [LARGE SCALE GENOMIC DNA]</scope>
    <source>
        <strain evidence="1 2">DSM 45997</strain>
    </source>
</reference>
<sequence>MGPAALGTSVSYCDGTWAIAGAQGTGTTRGPVQRSCYNGIKLREQGAPEEFIRKAPICTPAEIGK</sequence>
<evidence type="ECO:0000313" key="1">
    <source>
        <dbReference type="EMBL" id="WCZ39338.1"/>
    </source>
</evidence>
<proteinExistence type="predicted"/>
<dbReference type="RefSeq" id="WP_042409045.1">
    <property type="nucleotide sequence ID" value="NZ_CBYN010000106.1"/>
</dbReference>
<dbReference type="EMBL" id="CP063194">
    <property type="protein sequence ID" value="WCZ39338.1"/>
    <property type="molecule type" value="Genomic_DNA"/>
</dbReference>
<gene>
    <name evidence="1" type="ORF">CJEDD_08745</name>
</gene>
<keyword evidence="2" id="KW-1185">Reference proteome</keyword>
<name>A0ABY7UKT5_9CORY</name>
<protein>
    <submittedName>
        <fullName evidence="1">Uncharacterized protein</fullName>
    </submittedName>
</protein>
<organism evidence="1 2">
    <name type="scientific">Corynebacterium jeddahense</name>
    <dbReference type="NCBI Taxonomy" id="1414719"/>
    <lineage>
        <taxon>Bacteria</taxon>
        <taxon>Bacillati</taxon>
        <taxon>Actinomycetota</taxon>
        <taxon>Actinomycetes</taxon>
        <taxon>Mycobacteriales</taxon>
        <taxon>Corynebacteriaceae</taxon>
        <taxon>Corynebacterium</taxon>
    </lineage>
</organism>
<accession>A0ABY7UKT5</accession>
<evidence type="ECO:0000313" key="2">
    <source>
        <dbReference type="Proteomes" id="UP001218071"/>
    </source>
</evidence>
<dbReference type="Proteomes" id="UP001218071">
    <property type="component" value="Chromosome"/>
</dbReference>